<sequence>MTSLVQRDLGPPRKRESTSSNASSYLMLLNSLATDLDCMLSELCTTPNSYERQRSGRVHCTLSTDRRVACRLSLASNASPDADLARGLLLLSRTSRVTELERGEIGGCVSRLFEAGPRGVRHVGPLRRRAWRLRL</sequence>
<dbReference type="EMBL" id="CAXAJV020001290">
    <property type="protein sequence ID" value="CAL7939475.1"/>
    <property type="molecule type" value="Genomic_DNA"/>
</dbReference>
<reference evidence="2 3" key="1">
    <citation type="submission" date="2024-08" db="EMBL/GenBank/DDBJ databases">
        <authorList>
            <person name="Will J Nash"/>
            <person name="Angela Man"/>
            <person name="Seanna McTaggart"/>
            <person name="Kendall Baker"/>
            <person name="Tom Barker"/>
            <person name="Leah Catchpole"/>
            <person name="Alex Durrant"/>
            <person name="Karim Gharbi"/>
            <person name="Naomi Irish"/>
            <person name="Gemy Kaithakottil"/>
            <person name="Debby Ku"/>
            <person name="Aaliyah Providence"/>
            <person name="Felix Shaw"/>
            <person name="David Swarbreck"/>
            <person name="Chris Watkins"/>
            <person name="Ann M. McCartney"/>
            <person name="Giulio Formenti"/>
            <person name="Alice Mouton"/>
            <person name="Noel Vella"/>
            <person name="Bjorn M von Reumont"/>
            <person name="Adriana Vella"/>
            <person name="Wilfried Haerty"/>
        </authorList>
    </citation>
    <scope>NUCLEOTIDE SEQUENCE [LARGE SCALE GENOMIC DNA]</scope>
</reference>
<evidence type="ECO:0000313" key="3">
    <source>
        <dbReference type="Proteomes" id="UP001642520"/>
    </source>
</evidence>
<gene>
    <name evidence="2" type="ORF">XYLVIOL_LOCUS3911</name>
</gene>
<organism evidence="2 3">
    <name type="scientific">Xylocopa violacea</name>
    <name type="common">Violet carpenter bee</name>
    <name type="synonym">Apis violacea</name>
    <dbReference type="NCBI Taxonomy" id="135666"/>
    <lineage>
        <taxon>Eukaryota</taxon>
        <taxon>Metazoa</taxon>
        <taxon>Ecdysozoa</taxon>
        <taxon>Arthropoda</taxon>
        <taxon>Hexapoda</taxon>
        <taxon>Insecta</taxon>
        <taxon>Pterygota</taxon>
        <taxon>Neoptera</taxon>
        <taxon>Endopterygota</taxon>
        <taxon>Hymenoptera</taxon>
        <taxon>Apocrita</taxon>
        <taxon>Aculeata</taxon>
        <taxon>Apoidea</taxon>
        <taxon>Anthophila</taxon>
        <taxon>Apidae</taxon>
        <taxon>Xylocopa</taxon>
        <taxon>Xylocopa</taxon>
    </lineage>
</organism>
<comment type="caution">
    <text evidence="2">The sequence shown here is derived from an EMBL/GenBank/DDBJ whole genome shotgun (WGS) entry which is preliminary data.</text>
</comment>
<evidence type="ECO:0000313" key="2">
    <source>
        <dbReference type="EMBL" id="CAL7939475.1"/>
    </source>
</evidence>
<name>A0ABP1NEQ0_XYLVO</name>
<accession>A0ABP1NEQ0</accession>
<keyword evidence="3" id="KW-1185">Reference proteome</keyword>
<dbReference type="Proteomes" id="UP001642520">
    <property type="component" value="Unassembled WGS sequence"/>
</dbReference>
<proteinExistence type="predicted"/>
<protein>
    <submittedName>
        <fullName evidence="2">Uncharacterized protein</fullName>
    </submittedName>
</protein>
<feature type="region of interest" description="Disordered" evidence="1">
    <location>
        <begin position="1"/>
        <end position="21"/>
    </location>
</feature>
<evidence type="ECO:0000256" key="1">
    <source>
        <dbReference type="SAM" id="MobiDB-lite"/>
    </source>
</evidence>